<evidence type="ECO:0000313" key="2">
    <source>
        <dbReference type="EMBL" id="MET3575211.1"/>
    </source>
</evidence>
<keyword evidence="1" id="KW-0812">Transmembrane</keyword>
<keyword evidence="1" id="KW-0472">Membrane</keyword>
<keyword evidence="3" id="KW-1185">Reference proteome</keyword>
<dbReference type="EMBL" id="JBEPLW010000004">
    <property type="protein sequence ID" value="MET3575211.1"/>
    <property type="molecule type" value="Genomic_DNA"/>
</dbReference>
<accession>A0ABV2GA99</accession>
<protein>
    <submittedName>
        <fullName evidence="2">Uncharacterized protein</fullName>
    </submittedName>
</protein>
<comment type="caution">
    <text evidence="2">The sequence shown here is derived from an EMBL/GenBank/DDBJ whole genome shotgun (WGS) entry which is preliminary data.</text>
</comment>
<dbReference type="Proteomes" id="UP001549099">
    <property type="component" value="Unassembled WGS sequence"/>
</dbReference>
<reference evidence="2 3" key="1">
    <citation type="submission" date="2024-06" db="EMBL/GenBank/DDBJ databases">
        <title>Genomic Encyclopedia of Type Strains, Phase IV (KMG-IV): sequencing the most valuable type-strain genomes for metagenomic binning, comparative biology and taxonomic classification.</title>
        <authorList>
            <person name="Goeker M."/>
        </authorList>
    </citation>
    <scope>NUCLEOTIDE SEQUENCE [LARGE SCALE GENOMIC DNA]</scope>
    <source>
        <strain evidence="2 3">DSM 26128</strain>
    </source>
</reference>
<organism evidence="2 3">
    <name type="scientific">Bhargavaea ullalensis</name>
    <dbReference type="NCBI Taxonomy" id="1265685"/>
    <lineage>
        <taxon>Bacteria</taxon>
        <taxon>Bacillati</taxon>
        <taxon>Bacillota</taxon>
        <taxon>Bacilli</taxon>
        <taxon>Bacillales</taxon>
        <taxon>Caryophanaceae</taxon>
        <taxon>Bhargavaea</taxon>
    </lineage>
</organism>
<name>A0ABV2GA99_9BACL</name>
<feature type="transmembrane region" description="Helical" evidence="1">
    <location>
        <begin position="6"/>
        <end position="22"/>
    </location>
</feature>
<evidence type="ECO:0000256" key="1">
    <source>
        <dbReference type="SAM" id="Phobius"/>
    </source>
</evidence>
<keyword evidence="1" id="KW-1133">Transmembrane helix</keyword>
<sequence>MKRLGYIGLVVALIVIIVIAGSRNMKIREELMEEETAANRENRIPSGVQAAVIFRVSGVDGRNEAGEDIQSVLRRIGSQYNSEGELEPFDGMTDNEALGLYQKIGEFENQPLEDVIRLVYDPADPQHPNVIKVYLRDPTGQWHHVGKVGEEDNRRIEDMLNNDQIAGTWAELTGGRYKEIEFNESEDKDVLKTIEMERGLTVMLLRPD</sequence>
<dbReference type="RefSeq" id="WP_354196145.1">
    <property type="nucleotide sequence ID" value="NZ_JBEPLW010000004.1"/>
</dbReference>
<gene>
    <name evidence="2" type="ORF">ABID49_001095</name>
</gene>
<evidence type="ECO:0000313" key="3">
    <source>
        <dbReference type="Proteomes" id="UP001549099"/>
    </source>
</evidence>
<proteinExistence type="predicted"/>